<gene>
    <name evidence="1" type="ORF">PXEA_LOCUS31221</name>
</gene>
<keyword evidence="2" id="KW-1185">Reference proteome</keyword>
<dbReference type="AlphaFoldDB" id="A0A3S5BSL2"/>
<evidence type="ECO:0000313" key="1">
    <source>
        <dbReference type="EMBL" id="VEL37781.1"/>
    </source>
</evidence>
<comment type="caution">
    <text evidence="1">The sequence shown here is derived from an EMBL/GenBank/DDBJ whole genome shotgun (WGS) entry which is preliminary data.</text>
</comment>
<dbReference type="EMBL" id="CAAALY010255957">
    <property type="protein sequence ID" value="VEL37781.1"/>
    <property type="molecule type" value="Genomic_DNA"/>
</dbReference>
<dbReference type="Proteomes" id="UP000784294">
    <property type="component" value="Unassembled WGS sequence"/>
</dbReference>
<sequence>MPTLWAPSSRLLGLFYELYHPFRWVWSTSQVQLPFFTPRVDSFADLDAYSARDPISPFRHVTIVDPA</sequence>
<protein>
    <submittedName>
        <fullName evidence="1">Uncharacterized protein</fullName>
    </submittedName>
</protein>
<evidence type="ECO:0000313" key="2">
    <source>
        <dbReference type="Proteomes" id="UP000784294"/>
    </source>
</evidence>
<accession>A0A3S5BSL2</accession>
<proteinExistence type="predicted"/>
<organism evidence="1 2">
    <name type="scientific">Protopolystoma xenopodis</name>
    <dbReference type="NCBI Taxonomy" id="117903"/>
    <lineage>
        <taxon>Eukaryota</taxon>
        <taxon>Metazoa</taxon>
        <taxon>Spiralia</taxon>
        <taxon>Lophotrochozoa</taxon>
        <taxon>Platyhelminthes</taxon>
        <taxon>Monogenea</taxon>
        <taxon>Polyopisthocotylea</taxon>
        <taxon>Polystomatidea</taxon>
        <taxon>Polystomatidae</taxon>
        <taxon>Protopolystoma</taxon>
    </lineage>
</organism>
<reference evidence="1" key="1">
    <citation type="submission" date="2018-11" db="EMBL/GenBank/DDBJ databases">
        <authorList>
            <consortium name="Pathogen Informatics"/>
        </authorList>
    </citation>
    <scope>NUCLEOTIDE SEQUENCE</scope>
</reference>
<name>A0A3S5BSL2_9PLAT</name>